<dbReference type="EMBL" id="MWDQ01000113">
    <property type="protein sequence ID" value="OQB72782.1"/>
    <property type="molecule type" value="Genomic_DNA"/>
</dbReference>
<accession>A0A1V6C7B5</accession>
<organism evidence="1">
    <name type="scientific">candidate division TA06 bacterium ADurb.Bin131</name>
    <dbReference type="NCBI Taxonomy" id="1852827"/>
    <lineage>
        <taxon>Bacteria</taxon>
        <taxon>Bacteria division TA06</taxon>
    </lineage>
</organism>
<reference evidence="1" key="1">
    <citation type="submission" date="2017-02" db="EMBL/GenBank/DDBJ databases">
        <title>Delving into the versatile metabolic prowess of the omnipresent phylum Bacteroidetes.</title>
        <authorList>
            <person name="Nobu M.K."/>
            <person name="Mei R."/>
            <person name="Narihiro T."/>
            <person name="Kuroda K."/>
            <person name="Liu W.-T."/>
        </authorList>
    </citation>
    <scope>NUCLEOTIDE SEQUENCE</scope>
    <source>
        <strain evidence="1">ADurb.Bin131</strain>
    </source>
</reference>
<protein>
    <recommendedName>
        <fullName evidence="2">SMP-30/Gluconolaconase/LRE-like region</fullName>
    </recommendedName>
</protein>
<proteinExistence type="predicted"/>
<dbReference type="SUPFAM" id="SSF101898">
    <property type="entry name" value="NHL repeat"/>
    <property type="match status" value="1"/>
</dbReference>
<dbReference type="AlphaFoldDB" id="A0A1V6C7B5"/>
<evidence type="ECO:0000313" key="1">
    <source>
        <dbReference type="EMBL" id="OQB72782.1"/>
    </source>
</evidence>
<dbReference type="InterPro" id="IPR015943">
    <property type="entry name" value="WD40/YVTN_repeat-like_dom_sf"/>
</dbReference>
<name>A0A1V6C7B5_UNCT6</name>
<evidence type="ECO:0008006" key="2">
    <source>
        <dbReference type="Google" id="ProtNLM"/>
    </source>
</evidence>
<sequence length="382" mass="43347">MTSCTVKAYVLKNISKPILNWQKEMGLASAQSTETIAGSYLETMERNKDYYHNLISFTTVEYNHDTGLVYCGITAADNDILWTFDPETKKFNSLHYENIGERFDVKIHRSLIIDDDGMMYGATAGLIEPFEYLDAPGGKVFSLNPKTNEIKILSIPCPHEYIQTIAMDKERKIIYGFTWPGHKFFRYDIKTNKSINFEWMGSHPHIPAVDDTGNLWGQWSQAGSSSANLLKYNPETNRIEFLRKSLPRVYTADTGAIDGMLNGKDGYIYIGTVSGALMRLDPKNIEIKYLGKPYPGTRLAGLCIGKDGLIYGGGGENYNTYIFTYDREKEKFKTIGRVYDPEINDACVIVHHITITEDRTVYAAETDNLERSGFLWECKINI</sequence>
<comment type="caution">
    <text evidence="1">The sequence shown here is derived from an EMBL/GenBank/DDBJ whole genome shotgun (WGS) entry which is preliminary data.</text>
</comment>
<dbReference type="Gene3D" id="2.130.10.10">
    <property type="entry name" value="YVTN repeat-like/Quinoprotein amine dehydrogenase"/>
    <property type="match status" value="1"/>
</dbReference>
<gene>
    <name evidence="1" type="ORF">BWX89_01213</name>
</gene>
<dbReference type="Proteomes" id="UP000485562">
    <property type="component" value="Unassembled WGS sequence"/>
</dbReference>